<feature type="compositionally biased region" description="Polar residues" evidence="1">
    <location>
        <begin position="532"/>
        <end position="557"/>
    </location>
</feature>
<gene>
    <name evidence="2" type="ORF">GEV33_014347</name>
</gene>
<accession>A0A8J6H5G0</accession>
<reference evidence="2" key="1">
    <citation type="journal article" date="2020" name="J Insects Food Feed">
        <title>The yellow mealworm (Tenebrio molitor) genome: a resource for the emerging insects as food and feed industry.</title>
        <authorList>
            <person name="Eriksson T."/>
            <person name="Andere A."/>
            <person name="Kelstrup H."/>
            <person name="Emery V."/>
            <person name="Picard C."/>
        </authorList>
    </citation>
    <scope>NUCLEOTIDE SEQUENCE</scope>
    <source>
        <strain evidence="2">Stoneville</strain>
        <tissue evidence="2">Whole head</tissue>
    </source>
</reference>
<feature type="region of interest" description="Disordered" evidence="1">
    <location>
        <begin position="532"/>
        <end position="602"/>
    </location>
</feature>
<sequence length="602" mass="67426">MPNQRAPPAPAGLQSAKQQLRRRLADLAQAARRAALQFQERFRRAPRTPQDDASSAAILFASTDTKYHQFPREDLLYSRYTESEGTLSSFQSSSRRSRDSGNRQHGVETARRVTGFIVLHQEQSRYRARIVQNVAVTDANFEPVWKEICQRYTNSRMLAHAHLVELFDMPTQTKSSPVNMRSILDRTKEEVRALEALGCPTQYGDDILVFMKLRRLDDPTRYEWQIDLTNCDKQRKLVDAAYTPALPTFQQLELFLDHRIRALEMSMVESKSQRVPIFKSVPVKARVHAVDAASSSPGEQPVPRSDKRPCPICKEDHMIYNCDTFKVNQLGLSFNCLGRHRVRNCKSIVACRTCAQRHHTLLHDHDKRPNPPARAPESDPSASVNMVRPLHQNRVVLLATAQVIVWEALLAGSLMSARVERTDEKQRTAQPSGSTTKVVARELANPGEIRATDWSNADQPSHTVTAAHTSTTLASVAGVIAGRNMENDKSKNVKQDKKTTEGEARERKEETKLPGRLALDLELTLGRNLSRRPSSLVVSPAESTGSPSRSGASTPGTENLGMVEFMWDEVKCQSVARKEPKNPEMGQSEDKGTRNGKDKSAP</sequence>
<comment type="caution">
    <text evidence="2">The sequence shown here is derived from an EMBL/GenBank/DDBJ whole genome shotgun (WGS) entry which is preliminary data.</text>
</comment>
<feature type="compositionally biased region" description="Basic and acidic residues" evidence="1">
    <location>
        <begin position="568"/>
        <end position="602"/>
    </location>
</feature>
<dbReference type="InterPro" id="IPR005312">
    <property type="entry name" value="DUF1759"/>
</dbReference>
<name>A0A8J6H5G0_TENMO</name>
<dbReference type="Proteomes" id="UP000719412">
    <property type="component" value="Unassembled WGS sequence"/>
</dbReference>
<dbReference type="Pfam" id="PF03564">
    <property type="entry name" value="DUF1759"/>
    <property type="match status" value="1"/>
</dbReference>
<protein>
    <submittedName>
        <fullName evidence="2">Uncharacterized protein</fullName>
    </submittedName>
</protein>
<proteinExistence type="predicted"/>
<dbReference type="PANTHER" id="PTHR47331">
    <property type="entry name" value="PHD-TYPE DOMAIN-CONTAINING PROTEIN"/>
    <property type="match status" value="1"/>
</dbReference>
<evidence type="ECO:0000313" key="3">
    <source>
        <dbReference type="Proteomes" id="UP000719412"/>
    </source>
</evidence>
<dbReference type="EMBL" id="JABDTM020028749">
    <property type="protein sequence ID" value="KAH0808444.1"/>
    <property type="molecule type" value="Genomic_DNA"/>
</dbReference>
<organism evidence="2 3">
    <name type="scientific">Tenebrio molitor</name>
    <name type="common">Yellow mealworm beetle</name>
    <dbReference type="NCBI Taxonomy" id="7067"/>
    <lineage>
        <taxon>Eukaryota</taxon>
        <taxon>Metazoa</taxon>
        <taxon>Ecdysozoa</taxon>
        <taxon>Arthropoda</taxon>
        <taxon>Hexapoda</taxon>
        <taxon>Insecta</taxon>
        <taxon>Pterygota</taxon>
        <taxon>Neoptera</taxon>
        <taxon>Endopterygota</taxon>
        <taxon>Coleoptera</taxon>
        <taxon>Polyphaga</taxon>
        <taxon>Cucujiformia</taxon>
        <taxon>Tenebrionidae</taxon>
        <taxon>Tenebrio</taxon>
    </lineage>
</organism>
<feature type="region of interest" description="Disordered" evidence="1">
    <location>
        <begin position="482"/>
        <end position="515"/>
    </location>
</feature>
<keyword evidence="3" id="KW-1185">Reference proteome</keyword>
<feature type="compositionally biased region" description="Basic and acidic residues" evidence="1">
    <location>
        <begin position="96"/>
        <end position="107"/>
    </location>
</feature>
<dbReference type="PANTHER" id="PTHR47331:SF5">
    <property type="entry name" value="RIBONUCLEASE H"/>
    <property type="match status" value="1"/>
</dbReference>
<feature type="region of interest" description="Disordered" evidence="1">
    <location>
        <begin position="362"/>
        <end position="383"/>
    </location>
</feature>
<reference evidence="2" key="2">
    <citation type="submission" date="2021-08" db="EMBL/GenBank/DDBJ databases">
        <authorList>
            <person name="Eriksson T."/>
        </authorList>
    </citation>
    <scope>NUCLEOTIDE SEQUENCE</scope>
    <source>
        <strain evidence="2">Stoneville</strain>
        <tissue evidence="2">Whole head</tissue>
    </source>
</reference>
<dbReference type="AlphaFoldDB" id="A0A8J6H5G0"/>
<evidence type="ECO:0000256" key="1">
    <source>
        <dbReference type="SAM" id="MobiDB-lite"/>
    </source>
</evidence>
<feature type="compositionally biased region" description="Basic and acidic residues" evidence="1">
    <location>
        <begin position="485"/>
        <end position="513"/>
    </location>
</feature>
<feature type="region of interest" description="Disordered" evidence="1">
    <location>
        <begin position="87"/>
        <end position="107"/>
    </location>
</feature>
<evidence type="ECO:0000313" key="2">
    <source>
        <dbReference type="EMBL" id="KAH0808444.1"/>
    </source>
</evidence>